<keyword evidence="1" id="KW-1133">Transmembrane helix</keyword>
<dbReference type="Pfam" id="PF07963">
    <property type="entry name" value="N_methyl"/>
    <property type="match status" value="1"/>
</dbReference>
<evidence type="ECO:0000313" key="2">
    <source>
        <dbReference type="EMBL" id="MBE0465073.1"/>
    </source>
</evidence>
<evidence type="ECO:0000313" key="3">
    <source>
        <dbReference type="Proteomes" id="UP001645038"/>
    </source>
</evidence>
<protein>
    <submittedName>
        <fullName evidence="2">Prepilin-type N-terminal cleavage/methylation domain-containing protein</fullName>
    </submittedName>
</protein>
<accession>A0ABR9G2G4</accession>
<sequence>MVYKRQAGFTLVEVMVAMVIGAIIILGAGQLLLTTVTTFTRVETISRQQEAVIFAAEALTRDVRHGAGSRYEISQSLVNDNTCALRRNGQPLIEGLYKGSRDCHAVNLFEQDVQGVAGLYRITLRFADSEQAPFIWHVMQRSQVINPADISL</sequence>
<dbReference type="PROSITE" id="PS00409">
    <property type="entry name" value="PROKAR_NTER_METHYL"/>
    <property type="match status" value="1"/>
</dbReference>
<dbReference type="Proteomes" id="UP001645038">
    <property type="component" value="Unassembled WGS sequence"/>
</dbReference>
<keyword evidence="3" id="KW-1185">Reference proteome</keyword>
<comment type="caution">
    <text evidence="2">The sequence shown here is derived from an EMBL/GenBank/DDBJ whole genome shotgun (WGS) entry which is preliminary data.</text>
</comment>
<name>A0ABR9G2G4_9GAMM</name>
<feature type="transmembrane region" description="Helical" evidence="1">
    <location>
        <begin position="12"/>
        <end position="33"/>
    </location>
</feature>
<dbReference type="EMBL" id="RRZB01000059">
    <property type="protein sequence ID" value="MBE0465073.1"/>
    <property type="molecule type" value="Genomic_DNA"/>
</dbReference>
<evidence type="ECO:0000256" key="1">
    <source>
        <dbReference type="SAM" id="Phobius"/>
    </source>
</evidence>
<organism evidence="2 3">
    <name type="scientific">Halomonas colorata</name>
    <dbReference type="NCBI Taxonomy" id="2742615"/>
    <lineage>
        <taxon>Bacteria</taxon>
        <taxon>Pseudomonadati</taxon>
        <taxon>Pseudomonadota</taxon>
        <taxon>Gammaproteobacteria</taxon>
        <taxon>Oceanospirillales</taxon>
        <taxon>Halomonadaceae</taxon>
        <taxon>Halomonas</taxon>
    </lineage>
</organism>
<keyword evidence="1" id="KW-0812">Transmembrane</keyword>
<dbReference type="RefSeq" id="WP_192539516.1">
    <property type="nucleotide sequence ID" value="NZ_RRZB01000059.1"/>
</dbReference>
<reference evidence="2 3" key="1">
    <citation type="submission" date="2020-07" db="EMBL/GenBank/DDBJ databases">
        <title>Halophilic bacteria isolated from french cheeses.</title>
        <authorList>
            <person name="Kothe C.I."/>
            <person name="Farah-Kraiem B."/>
            <person name="Renault P."/>
            <person name="Dridi B."/>
        </authorList>
    </citation>
    <scope>NUCLEOTIDE SEQUENCE [LARGE SCALE GENOMIC DNA]</scope>
    <source>
        <strain evidence="2 3">FME20</strain>
    </source>
</reference>
<keyword evidence="1" id="KW-0472">Membrane</keyword>
<proteinExistence type="predicted"/>
<gene>
    <name evidence="2" type="ORF">EI547_16690</name>
</gene>
<dbReference type="InterPro" id="IPR012902">
    <property type="entry name" value="N_methyl_site"/>
</dbReference>
<dbReference type="NCBIfam" id="TIGR02532">
    <property type="entry name" value="IV_pilin_GFxxxE"/>
    <property type="match status" value="1"/>
</dbReference>